<dbReference type="SUPFAM" id="SSF55729">
    <property type="entry name" value="Acyl-CoA N-acyltransferases (Nat)"/>
    <property type="match status" value="1"/>
</dbReference>
<dbReference type="Pfam" id="PF13480">
    <property type="entry name" value="Acetyltransf_6"/>
    <property type="match status" value="1"/>
</dbReference>
<evidence type="ECO:0000259" key="1">
    <source>
        <dbReference type="Pfam" id="PF13480"/>
    </source>
</evidence>
<dbReference type="Proteomes" id="UP000236327">
    <property type="component" value="Unassembled WGS sequence"/>
</dbReference>
<dbReference type="InterPro" id="IPR038740">
    <property type="entry name" value="BioF2-like_GNAT_dom"/>
</dbReference>
<dbReference type="PANTHER" id="PTHR36174">
    <property type="entry name" value="LIPID II:GLYCINE GLYCYLTRANSFERASE"/>
    <property type="match status" value="1"/>
</dbReference>
<dbReference type="AlphaFoldDB" id="A0A2K2G1W5"/>
<comment type="caution">
    <text evidence="2">The sequence shown here is derived from an EMBL/GenBank/DDBJ whole genome shotgun (WGS) entry which is preliminary data.</text>
</comment>
<name>A0A2K2G1W5_9SPHN</name>
<reference evidence="2 3" key="1">
    <citation type="submission" date="2016-05" db="EMBL/GenBank/DDBJ databases">
        <title>Complete genome sequence of Novosphingobium guangzhouense SA925(T).</title>
        <authorList>
            <person name="Sha S."/>
        </authorList>
    </citation>
    <scope>NUCLEOTIDE SEQUENCE [LARGE SCALE GENOMIC DNA]</scope>
    <source>
        <strain evidence="2 3">SA925</strain>
    </source>
</reference>
<dbReference type="PANTHER" id="PTHR36174:SF1">
    <property type="entry name" value="LIPID II:GLYCINE GLYCYLTRANSFERASE"/>
    <property type="match status" value="1"/>
</dbReference>
<dbReference type="NCBIfam" id="TIGR03019">
    <property type="entry name" value="pepcterm_femAB"/>
    <property type="match status" value="1"/>
</dbReference>
<feature type="domain" description="BioF2-like acetyltransferase" evidence="1">
    <location>
        <begin position="167"/>
        <end position="300"/>
    </location>
</feature>
<sequence>MNAPFVPLSAQVRLADLADPNEIARLEAFVARHPHGSPFHRPGWFVAVAKATGNRALALVQERGDQIVAFLPFDAIHSPVFGRLLASTGFAVGGGLLATQYADPASVFAAAEELALRLSCPTIELRGGVLPPSSEDWTLKTRSHANFARPLAADDEAQLLDIPRKQRAEVRRSLAMDLTIDIGTSEADRAAHYSVFCESYRNLGTPVFPRALLDAVIDAFGEDADILTVRYQGAAVASVISLYYRGAVMPYWGGGTWDARRLRANERMYYELMLHARRRGCTMFDFGRSKTDSGAYHYKRNWGFEAEPLTYATWTAPGSARRDADPISSKLSLQIRLWQRLPLGLANRIGPMIARGIG</sequence>
<evidence type="ECO:0000313" key="2">
    <source>
        <dbReference type="EMBL" id="PNU05035.1"/>
    </source>
</evidence>
<dbReference type="InterPro" id="IPR016181">
    <property type="entry name" value="Acyl_CoA_acyltransferase"/>
</dbReference>
<dbReference type="InterPro" id="IPR017469">
    <property type="entry name" value="PEP-CTERM_FemAB-rel"/>
</dbReference>
<dbReference type="InterPro" id="IPR050644">
    <property type="entry name" value="PG_Glycine_Bridge_Synth"/>
</dbReference>
<protein>
    <submittedName>
        <fullName evidence="2">FemAB</fullName>
    </submittedName>
</protein>
<dbReference type="OrthoDB" id="9773932at2"/>
<accession>A0A2K2G1W5</accession>
<gene>
    <name evidence="2" type="ORF">A8V01_04170</name>
</gene>
<keyword evidence="3" id="KW-1185">Reference proteome</keyword>
<organism evidence="2 3">
    <name type="scientific">Novosphingobium guangzhouense</name>
    <dbReference type="NCBI Taxonomy" id="1850347"/>
    <lineage>
        <taxon>Bacteria</taxon>
        <taxon>Pseudomonadati</taxon>
        <taxon>Pseudomonadota</taxon>
        <taxon>Alphaproteobacteria</taxon>
        <taxon>Sphingomonadales</taxon>
        <taxon>Sphingomonadaceae</taxon>
        <taxon>Novosphingobium</taxon>
    </lineage>
</organism>
<dbReference type="EMBL" id="LYMM01000029">
    <property type="protein sequence ID" value="PNU05035.1"/>
    <property type="molecule type" value="Genomic_DNA"/>
</dbReference>
<dbReference type="Gene3D" id="3.40.630.30">
    <property type="match status" value="1"/>
</dbReference>
<proteinExistence type="predicted"/>
<evidence type="ECO:0000313" key="3">
    <source>
        <dbReference type="Proteomes" id="UP000236327"/>
    </source>
</evidence>
<dbReference type="RefSeq" id="WP_103095699.1">
    <property type="nucleotide sequence ID" value="NZ_LYMM01000029.1"/>
</dbReference>